<dbReference type="InterPro" id="IPR011011">
    <property type="entry name" value="Znf_FYVE_PHD"/>
</dbReference>
<dbReference type="PROSITE" id="PS50014">
    <property type="entry name" value="BROMODOMAIN_2"/>
    <property type="match status" value="1"/>
</dbReference>
<evidence type="ECO:0000256" key="4">
    <source>
        <dbReference type="ARBA" id="ARBA00022737"/>
    </source>
</evidence>
<feature type="region of interest" description="Disordered" evidence="15">
    <location>
        <begin position="2669"/>
        <end position="2723"/>
    </location>
</feature>
<evidence type="ECO:0000256" key="13">
    <source>
        <dbReference type="PROSITE-ProRule" id="PRU00035"/>
    </source>
</evidence>
<feature type="region of interest" description="Disordered" evidence="15">
    <location>
        <begin position="745"/>
        <end position="766"/>
    </location>
</feature>
<feature type="region of interest" description="Disordered" evidence="15">
    <location>
        <begin position="2440"/>
        <end position="2465"/>
    </location>
</feature>
<dbReference type="InterPro" id="IPR019786">
    <property type="entry name" value="Zinc_finger_PHD-type_CS"/>
</dbReference>
<feature type="compositionally biased region" description="Low complexity" evidence="15">
    <location>
        <begin position="2552"/>
        <end position="2566"/>
    </location>
</feature>
<feature type="region of interest" description="Disordered" evidence="15">
    <location>
        <begin position="1517"/>
        <end position="1536"/>
    </location>
</feature>
<feature type="domain" description="PHD-type" evidence="17">
    <location>
        <begin position="324"/>
        <end position="371"/>
    </location>
</feature>
<feature type="compositionally biased region" description="Basic and acidic residues" evidence="15">
    <location>
        <begin position="1444"/>
        <end position="1468"/>
    </location>
</feature>
<dbReference type="InterPro" id="IPR013083">
    <property type="entry name" value="Znf_RING/FYVE/PHD"/>
</dbReference>
<evidence type="ECO:0000259" key="18">
    <source>
        <dbReference type="PROSITE" id="PS50827"/>
    </source>
</evidence>
<dbReference type="InterPro" id="IPR028941">
    <property type="entry name" value="WHIM2_dom"/>
</dbReference>
<feature type="region of interest" description="Disordered" evidence="15">
    <location>
        <begin position="2552"/>
        <end position="2587"/>
    </location>
</feature>
<keyword evidence="11" id="KW-0804">Transcription</keyword>
<evidence type="ECO:0000256" key="12">
    <source>
        <dbReference type="ARBA" id="ARBA00023242"/>
    </source>
</evidence>
<dbReference type="CDD" id="cd05509">
    <property type="entry name" value="Bromo_gcn5_like"/>
    <property type="match status" value="1"/>
</dbReference>
<feature type="compositionally biased region" description="Polar residues" evidence="15">
    <location>
        <begin position="31"/>
        <end position="43"/>
    </location>
</feature>
<feature type="region of interest" description="Disordered" evidence="15">
    <location>
        <begin position="1067"/>
        <end position="1147"/>
    </location>
</feature>
<evidence type="ECO:0000313" key="19">
    <source>
        <dbReference type="EMBL" id="KAK3711806.1"/>
    </source>
</evidence>
<feature type="region of interest" description="Disordered" evidence="15">
    <location>
        <begin position="495"/>
        <end position="669"/>
    </location>
</feature>
<dbReference type="Gene3D" id="1.20.920.10">
    <property type="entry name" value="Bromodomain-like"/>
    <property type="match status" value="1"/>
</dbReference>
<evidence type="ECO:0008006" key="21">
    <source>
        <dbReference type="Google" id="ProtNLM"/>
    </source>
</evidence>
<dbReference type="PANTHER" id="PTHR45975:SF2">
    <property type="entry name" value="NUCLEOSOME-REMODELING FACTOR SUBUNIT BPTF"/>
    <property type="match status" value="1"/>
</dbReference>
<keyword evidence="2" id="KW-0597">Phosphoprotein</keyword>
<dbReference type="PRINTS" id="PR00503">
    <property type="entry name" value="BROMODOMAIN"/>
</dbReference>
<feature type="domain" description="PHD-type" evidence="17">
    <location>
        <begin position="2794"/>
        <end position="2861"/>
    </location>
</feature>
<feature type="compositionally biased region" description="Basic and acidic residues" evidence="15">
    <location>
        <begin position="1386"/>
        <end position="1407"/>
    </location>
</feature>
<dbReference type="GO" id="GO:0006338">
    <property type="term" value="P:chromatin remodeling"/>
    <property type="evidence" value="ECO:0007669"/>
    <property type="project" value="UniProtKB-ARBA"/>
</dbReference>
<feature type="region of interest" description="Disordered" evidence="15">
    <location>
        <begin position="1"/>
        <end position="131"/>
    </location>
</feature>
<accession>A0AAE0XTM4</accession>
<keyword evidence="6" id="KW-0862">Zinc</keyword>
<feature type="domain" description="DDT" evidence="18">
    <location>
        <begin position="172"/>
        <end position="232"/>
    </location>
</feature>
<dbReference type="GO" id="GO:0045944">
    <property type="term" value="P:positive regulation of transcription by RNA polymerase II"/>
    <property type="evidence" value="ECO:0007669"/>
    <property type="project" value="UniProtKB-ARBA"/>
</dbReference>
<gene>
    <name evidence="19" type="ORF">RRG08_037010</name>
</gene>
<evidence type="ECO:0000256" key="15">
    <source>
        <dbReference type="SAM" id="MobiDB-lite"/>
    </source>
</evidence>
<dbReference type="GO" id="GO:0000978">
    <property type="term" value="F:RNA polymerase II cis-regulatory region sequence-specific DNA binding"/>
    <property type="evidence" value="ECO:0007669"/>
    <property type="project" value="TreeGrafter"/>
</dbReference>
<evidence type="ECO:0000256" key="14">
    <source>
        <dbReference type="PROSITE-ProRule" id="PRU00146"/>
    </source>
</evidence>
<dbReference type="InterPro" id="IPR018501">
    <property type="entry name" value="DDT_dom"/>
</dbReference>
<dbReference type="PROSITE" id="PS01359">
    <property type="entry name" value="ZF_PHD_1"/>
    <property type="match status" value="1"/>
</dbReference>
<feature type="compositionally biased region" description="Basic and acidic residues" evidence="15">
    <location>
        <begin position="2603"/>
        <end position="2621"/>
    </location>
</feature>
<evidence type="ECO:0000259" key="16">
    <source>
        <dbReference type="PROSITE" id="PS50014"/>
    </source>
</evidence>
<dbReference type="Gene3D" id="3.30.40.10">
    <property type="entry name" value="Zinc/RING finger domain, C3HC4 (zinc finger)"/>
    <property type="match status" value="3"/>
</dbReference>
<dbReference type="FunFam" id="3.30.40.10:FF:000036">
    <property type="entry name" value="nucleosome-remodeling factor subunit BPTF isoform X1"/>
    <property type="match status" value="1"/>
</dbReference>
<feature type="region of interest" description="Disordered" evidence="15">
    <location>
        <begin position="1813"/>
        <end position="1844"/>
    </location>
</feature>
<dbReference type="Pfam" id="PF00439">
    <property type="entry name" value="Bromodomain"/>
    <property type="match status" value="1"/>
</dbReference>
<dbReference type="PROSITE" id="PS50827">
    <property type="entry name" value="DDT"/>
    <property type="match status" value="1"/>
</dbReference>
<dbReference type="SMART" id="SM00571">
    <property type="entry name" value="DDT"/>
    <property type="match status" value="1"/>
</dbReference>
<keyword evidence="20" id="KW-1185">Reference proteome</keyword>
<dbReference type="SUPFAM" id="SSF57903">
    <property type="entry name" value="FYVE/PHD zinc finger"/>
    <property type="match status" value="3"/>
</dbReference>
<feature type="region of interest" description="Disordered" evidence="15">
    <location>
        <begin position="2084"/>
        <end position="2109"/>
    </location>
</feature>
<feature type="compositionally biased region" description="Basic and acidic residues" evidence="15">
    <location>
        <begin position="1517"/>
        <end position="1529"/>
    </location>
</feature>
<feature type="compositionally biased region" description="Polar residues" evidence="15">
    <location>
        <begin position="2686"/>
        <end position="2704"/>
    </location>
</feature>
<organism evidence="19 20">
    <name type="scientific">Elysia crispata</name>
    <name type="common">lettuce slug</name>
    <dbReference type="NCBI Taxonomy" id="231223"/>
    <lineage>
        <taxon>Eukaryota</taxon>
        <taxon>Metazoa</taxon>
        <taxon>Spiralia</taxon>
        <taxon>Lophotrochozoa</taxon>
        <taxon>Mollusca</taxon>
        <taxon>Gastropoda</taxon>
        <taxon>Heterobranchia</taxon>
        <taxon>Euthyneura</taxon>
        <taxon>Panpulmonata</taxon>
        <taxon>Sacoglossa</taxon>
        <taxon>Placobranchoidea</taxon>
        <taxon>Plakobranchidae</taxon>
        <taxon>Elysia</taxon>
    </lineage>
</organism>
<feature type="compositionally biased region" description="Basic and acidic residues" evidence="15">
    <location>
        <begin position="569"/>
        <end position="580"/>
    </location>
</feature>
<keyword evidence="3" id="KW-0479">Metal-binding</keyword>
<evidence type="ECO:0000256" key="11">
    <source>
        <dbReference type="ARBA" id="ARBA00023163"/>
    </source>
</evidence>
<feature type="compositionally biased region" description="Low complexity" evidence="15">
    <location>
        <begin position="2440"/>
        <end position="2450"/>
    </location>
</feature>
<dbReference type="GO" id="GO:0008270">
    <property type="term" value="F:zinc ion binding"/>
    <property type="evidence" value="ECO:0007669"/>
    <property type="project" value="UniProtKB-KW"/>
</dbReference>
<keyword evidence="12" id="KW-0539">Nucleus</keyword>
<feature type="compositionally biased region" description="Acidic residues" evidence="15">
    <location>
        <begin position="541"/>
        <end position="555"/>
    </location>
</feature>
<dbReference type="InterPro" id="IPR036427">
    <property type="entry name" value="Bromodomain-like_sf"/>
</dbReference>
<feature type="compositionally biased region" description="Basic and acidic residues" evidence="15">
    <location>
        <begin position="1127"/>
        <end position="1147"/>
    </location>
</feature>
<feature type="region of interest" description="Disordered" evidence="15">
    <location>
        <begin position="1356"/>
        <end position="1511"/>
    </location>
</feature>
<feature type="compositionally biased region" description="Basic residues" evidence="15">
    <location>
        <begin position="58"/>
        <end position="67"/>
    </location>
</feature>
<feature type="region of interest" description="Disordered" evidence="15">
    <location>
        <begin position="3089"/>
        <end position="3123"/>
    </location>
</feature>
<feature type="compositionally biased region" description="Acidic residues" evidence="15">
    <location>
        <begin position="105"/>
        <end position="124"/>
    </location>
</feature>
<feature type="region of interest" description="Disordered" evidence="15">
    <location>
        <begin position="1299"/>
        <end position="1328"/>
    </location>
</feature>
<evidence type="ECO:0000256" key="6">
    <source>
        <dbReference type="ARBA" id="ARBA00022833"/>
    </source>
</evidence>
<feature type="domain" description="Bromo" evidence="16">
    <location>
        <begin position="2888"/>
        <end position="2958"/>
    </location>
</feature>
<evidence type="ECO:0000256" key="2">
    <source>
        <dbReference type="ARBA" id="ARBA00022553"/>
    </source>
</evidence>
<sequence length="3123" mass="341829">MSTRPRRARGRPPKTPVSTNRTNFLRKPKAYQNQDHNSGSASPVSHLYTGGRSERTRGRAAAHKGRHFVSQLIADDDEVSSLPEFEDRSSDITDLDNTDSLFPEDNSDEDASFAGEESEAESSDNESLSTVSSSVSRRKLLLKRPKTPDISEDKDIPALELPQSATDLLLPPDHVLDAVGVYEVLRHFWTILRLSPFTFEDFCACLLSEEQSNLLAEIHLTLLKAIFREEESSNTAFGPQDLKDSINVSLFFLDPMTWPEILRAFLDSEEHPEFRAHLSILESPNYPFVPYADKIKVLQTLTDLFLGTTKVREEILNEGNIHYDDHCRACHKLGDLLCCETCSAVYHLTCVEPPMQEVPEDDWLCSVCRAHQVKGVTDCISEAEKSGLLCRQEPLGYDRHTRKYWFLCRRIIVEGENEAWYYSSKHHLEELMESLDPMWDADLLAMINEMKEDIIKQMSFTEDLTVAAKGSRKSVLDIENAQLVKIQVERSLKRKKEEEERIAKEEEERLKKDEEVKEDKEQDGDDGKDHSEEVADKEEGKENDEEMTEVVESEEVVSTQTDETTSQSSKRESKSGKTEVVETTTTTTTVTTVKSTRTKSSSSSTPSPSPSVNESNEGDDGPPSKKAKIDCSGDFTVNSVSSEGDNESTKDSDGAQAGEDGDVSSNGDKTIVLNNKSALAEAIKSSSDGKPKVISLQSLLPSARQTLLDAVDKGKEEGGKNDGSSSTKTVLLVNRDGGKVTLQVQRQAVGSKDEEEATSVTATSTSVTTSSVESRKMITRSKTGSLTPKLFTDSVTLTSSSVKASGKGSEETISISKDGEVVHTKRKVSVASSLAQQSIYFKLGSEGKYKQYQNQFTTNTLALNKHQHNEERDKRRHLSHKFSLTQNSDFKWNGHILGNRMSTLATLRLTITQLEGGIQAPFLHINWPNHRQNWQKVVQMCQSPRDFALALSVLESCIKPCVMNPVWFESLGHLRLNRITAADREEFKKKEKEQKRRREDEDDVRQVVWIKYTMGLKHQVWKQKGEEYRVTGGNGWQWVSATRNFNNQTSQDSVGLRLVAQKLRAQRVKDARAKKQDKSKEEKSDKSEQKKEIQNDLDSSPSEDSDGKESCKDKADEAAVGNEVEMADDKDKEQMHGTKDGEQDVKEEAMDIDDHVKDGEGCMLPPQVKDEKVELSEAKPAMVSKRELITSPRKDKAQIMYEEYLNFVNKKYVDDEEKAFTLKLLKRHPEKADVELINVSDSINKRTYYPRVTKPPSKLDTLLEKRMKQDEFERKQRLTIETQIALKEKLTQAIESVQKKKDALEEKERAKALTNGEPKRKPALPDMKPPYSCYSLLCRQKEIARYPCYSPFCSHRAPQKKPGDEEPLNKVTDLAAVDSGTSSRQTSKEGTPDSASDKVQDKNEKQDNVANGESEISQDSSQGDSKESEEAQNSSDSDDNQEDVESKDQQEDKVSQNGKDNDGIKMETDALADVSTEDEEIDIEGEAQKDGFAASNPSDSPKTSADEAPKTVEVSIEGKAKKANEDKPSSSKSASVSDIVRNLVIKTMAEKAVAGGDKGSVLNAQALANAVANMSMDDLKAKLPPRRNTSDKFRLAKFTRIGVKKLSLVAKTGRLPAVHKFETASNKKRSVLILERHELRKMARLGSKRESVMFNYNCKMNQVHWPYPCPRPVFRTAWRYRTMNLQSLSAAALQLRILWACIKWDDMAAKPPAGGTNTISTETEITTTELLKRREVGTDVLRSEFLVRKIVVPLGVPEKPKEEYTPQRSGLRVRKRVEIARQTEPSVVEVWIPEESLELWEIKQFGEKLEKQRQEKAAAEKAAANNSSSSTSSTSVGTTASQGPQTTALMKAHMEQQLKQQRLALAQRRGGIDSQGIKINSTGTGNISTLAGGGGAGSGQATTIIINNSTQPGRTGTTYKTLTVSSSSSSSLLTPGVIKTMQPKTVLTAPGSLLGTQLRPGVRLQLPGGSLQQLRPGSVTLAPKPGGTTAGGTSGTGTITRLISPVRPAVSASATATPQQQGGKTHTIQIRPQTPGQPVQNLHFTQTPGGQLQVRGLLPGQVIQRMPDGKLQIISINSSQQQSTTAAASVTTSSPIPSTPATPPRPTITIRPQQPQQILVTPPTASSTPAPTSAPTLTPASRLVIPAGLPATAIRQVLAGSGGVPKQLIINRPGGATQVISAQTLASMLGGVSQGSPAQPAAATVVSAPGVSGAPGLSSAIVISAPGPTVVSKPAVPSLSPVSGASTATLVVNPASSLLPTPQPAAQTIISTLKPGTTLISQASTTSPGAGTSLLAGQVISASSLLQRPTVGTSLLNLGTGAQIPKLLSSPPAAGGPILARTLAASTPQPQLVLRPAGSATMATVGGQPAKIISIAGSSATTQSLSSPPSIQLKAVPGLGTSAPQIVLQQPQAALARPSLATTSILPQILTSQPSTSAAAAVVTSPEPGLSSPPPGSAASPGAASNAPKYAITNAVLEQVVRQALLQNQAPEIQHKLLAMQKQIQQQNQSAGGTSAVPLSGSMSGVTPVLGASSLAGGSAIRRGGSATSVNVASAKSQSQVQASEQARAKSKAMTAEQREEANRNSICSQVMKIMLDRIEREEKQEQRNKKKQESADEKQKRLTIINQQKALYKHKEALKKEILRKRSLMEKNLQQEIYNEMLDKLKKSKPTPQAASAATAIKSPGTGTPANSQVSGPSPSQTAAVPKAGSGRKTTETPKAVALAVDTKPSIRKRKQKIISTGLKGLNPKERLYCVCKKPYDDRKFYIGCDLCSNWFHGSCVGISEDEAKYIDSYICEDCRKQQENTSEELYCLCRTPYDENQFYIGCDRCQDWFHGRCVGISESEADKLDVYLCPNCQKQEKADPIAQKPLTVPEYQQLAKLLKDIQSHKMAWPFLQPVDPTEVPDYYDIVSEPMDLTIVEAKLNAKAYIKLNDFMKDMTKIFDNCRLYNPVDTPYFQCAEVVETYFAQRVKSLRSSNKFHGSYNGQDGNQHDKVTNLAVFKSCNVIQAEIKHEIWFYISFTYSTYKDYEVYCKKRRVDTLRQELAANKPMSKEEMVDGQVEIMCELFMGCVSQRTMARRRESHVARETWEEGRNSCSQNDMGGAEELSCSQRGMGRGEKLM</sequence>
<feature type="compositionally biased region" description="Low complexity" evidence="15">
    <location>
        <begin position="581"/>
        <end position="615"/>
    </location>
</feature>
<feature type="compositionally biased region" description="Pro residues" evidence="15">
    <location>
        <begin position="2097"/>
        <end position="2106"/>
    </location>
</feature>
<name>A0AAE0XTM4_9GAST</name>
<dbReference type="SMART" id="SM00249">
    <property type="entry name" value="PHD"/>
    <property type="match status" value="3"/>
</dbReference>
<feature type="compositionally biased region" description="Polar residues" evidence="15">
    <location>
        <begin position="2012"/>
        <end position="2046"/>
    </location>
</feature>
<dbReference type="InterPro" id="IPR001965">
    <property type="entry name" value="Znf_PHD"/>
</dbReference>
<dbReference type="Pfam" id="PF02791">
    <property type="entry name" value="DDT"/>
    <property type="match status" value="1"/>
</dbReference>
<dbReference type="PROSITE" id="PS50016">
    <property type="entry name" value="ZF_PHD_2"/>
    <property type="match status" value="2"/>
</dbReference>
<evidence type="ECO:0000256" key="10">
    <source>
        <dbReference type="ARBA" id="ARBA00023117"/>
    </source>
</evidence>
<feature type="compositionally biased region" description="Basic residues" evidence="15">
    <location>
        <begin position="1"/>
        <end position="12"/>
    </location>
</feature>
<proteinExistence type="predicted"/>
<feature type="compositionally biased region" description="Low complexity" evidence="15">
    <location>
        <begin position="1820"/>
        <end position="1835"/>
    </location>
</feature>
<feature type="region of interest" description="Disordered" evidence="15">
    <location>
        <begin position="1976"/>
        <end position="2046"/>
    </location>
</feature>
<feature type="compositionally biased region" description="Polar residues" evidence="15">
    <location>
        <begin position="1408"/>
        <end position="1423"/>
    </location>
</feature>
<keyword evidence="7" id="KW-0156">Chromatin regulator</keyword>
<dbReference type="GO" id="GO:0016589">
    <property type="term" value="C:NURF complex"/>
    <property type="evidence" value="ECO:0007669"/>
    <property type="project" value="InterPro"/>
</dbReference>
<feature type="compositionally biased region" description="Basic and acidic residues" evidence="15">
    <location>
        <begin position="495"/>
        <end position="540"/>
    </location>
</feature>
<protein>
    <recommendedName>
        <fullName evidence="21">Nucleosome-remodeling factor subunit NURF301</fullName>
    </recommendedName>
</protein>
<dbReference type="InterPro" id="IPR038028">
    <property type="entry name" value="BPTF"/>
</dbReference>
<evidence type="ECO:0000313" key="20">
    <source>
        <dbReference type="Proteomes" id="UP001283361"/>
    </source>
</evidence>
<dbReference type="PROSITE" id="PS00633">
    <property type="entry name" value="BROMODOMAIN_1"/>
    <property type="match status" value="1"/>
</dbReference>
<dbReference type="CDD" id="cd15560">
    <property type="entry name" value="PHD2_3_BPTF"/>
    <property type="match status" value="2"/>
</dbReference>
<feature type="compositionally biased region" description="Low complexity" evidence="15">
    <location>
        <begin position="556"/>
        <end position="568"/>
    </location>
</feature>
<evidence type="ECO:0000256" key="7">
    <source>
        <dbReference type="ARBA" id="ARBA00022853"/>
    </source>
</evidence>
<keyword evidence="8" id="KW-0805">Transcription regulation</keyword>
<keyword evidence="4" id="KW-0677">Repeat</keyword>
<keyword evidence="10 13" id="KW-0103">Bromodomain</keyword>
<dbReference type="Proteomes" id="UP001283361">
    <property type="component" value="Unassembled WGS sequence"/>
</dbReference>
<evidence type="ECO:0000256" key="3">
    <source>
        <dbReference type="ARBA" id="ARBA00022723"/>
    </source>
</evidence>
<feature type="compositionally biased region" description="Low complexity" evidence="15">
    <location>
        <begin position="2084"/>
        <end position="2096"/>
    </location>
</feature>
<dbReference type="SUPFAM" id="SSF47370">
    <property type="entry name" value="Bromodomain"/>
    <property type="match status" value="1"/>
</dbReference>
<dbReference type="CDD" id="cd15559">
    <property type="entry name" value="PHD1_BPTF"/>
    <property type="match status" value="1"/>
</dbReference>
<dbReference type="EMBL" id="JAWDGP010007596">
    <property type="protein sequence ID" value="KAK3711806.1"/>
    <property type="molecule type" value="Genomic_DNA"/>
</dbReference>
<feature type="compositionally biased region" description="Basic and acidic residues" evidence="15">
    <location>
        <begin position="1105"/>
        <end position="1117"/>
    </location>
</feature>
<feature type="region of interest" description="Disordered" evidence="15">
    <location>
        <begin position="2603"/>
        <end position="2622"/>
    </location>
</feature>
<dbReference type="InterPro" id="IPR001487">
    <property type="entry name" value="Bromodomain"/>
</dbReference>
<dbReference type="InterPro" id="IPR018359">
    <property type="entry name" value="Bromodomain_CS"/>
</dbReference>
<dbReference type="GO" id="GO:0045892">
    <property type="term" value="P:negative regulation of DNA-templated transcription"/>
    <property type="evidence" value="ECO:0007669"/>
    <property type="project" value="UniProtKB-ARBA"/>
</dbReference>
<dbReference type="Pfam" id="PF15613">
    <property type="entry name" value="WSD"/>
    <property type="match status" value="1"/>
</dbReference>
<comment type="subcellular location">
    <subcellularLocation>
        <location evidence="1">Nucleus</location>
    </subcellularLocation>
</comment>
<dbReference type="FunFam" id="3.30.40.10:FF:000048">
    <property type="entry name" value="nucleosome-remodeling factor subunit BPTF isoform X1"/>
    <property type="match status" value="1"/>
</dbReference>
<dbReference type="Pfam" id="PF00628">
    <property type="entry name" value="PHD"/>
    <property type="match status" value="3"/>
</dbReference>
<evidence type="ECO:0000259" key="17">
    <source>
        <dbReference type="PROSITE" id="PS50016"/>
    </source>
</evidence>
<evidence type="ECO:0000256" key="8">
    <source>
        <dbReference type="ARBA" id="ARBA00023015"/>
    </source>
</evidence>
<dbReference type="PANTHER" id="PTHR45975">
    <property type="entry name" value="NUCLEOSOME-REMODELING FACTOR SUBUNIT BPTF"/>
    <property type="match status" value="1"/>
</dbReference>
<evidence type="ECO:0000256" key="9">
    <source>
        <dbReference type="ARBA" id="ARBA00023054"/>
    </source>
</evidence>
<feature type="compositionally biased region" description="Basic and acidic residues" evidence="15">
    <location>
        <begin position="1299"/>
        <end position="1311"/>
    </location>
</feature>
<keyword evidence="9" id="KW-0175">Coiled coil</keyword>
<evidence type="ECO:0000256" key="5">
    <source>
        <dbReference type="ARBA" id="ARBA00022771"/>
    </source>
</evidence>
<feature type="compositionally biased region" description="Basic and acidic residues" evidence="15">
    <location>
        <begin position="1067"/>
        <end position="1094"/>
    </location>
</feature>
<dbReference type="InterPro" id="IPR019787">
    <property type="entry name" value="Znf_PHD-finger"/>
</dbReference>
<evidence type="ECO:0000256" key="1">
    <source>
        <dbReference type="ARBA" id="ARBA00004123"/>
    </source>
</evidence>
<comment type="caution">
    <text evidence="19">The sequence shown here is derived from an EMBL/GenBank/DDBJ whole genome shotgun (WGS) entry which is preliminary data.</text>
</comment>
<dbReference type="SMART" id="SM00297">
    <property type="entry name" value="BROMO"/>
    <property type="match status" value="1"/>
</dbReference>
<keyword evidence="5 14" id="KW-0863">Zinc-finger</keyword>
<reference evidence="19" key="1">
    <citation type="journal article" date="2023" name="G3 (Bethesda)">
        <title>A reference genome for the long-term kleptoplast-retaining sea slug Elysia crispata morphotype clarki.</title>
        <authorList>
            <person name="Eastman K.E."/>
            <person name="Pendleton A.L."/>
            <person name="Shaikh M.A."/>
            <person name="Suttiyut T."/>
            <person name="Ogas R."/>
            <person name="Tomko P."/>
            <person name="Gavelis G."/>
            <person name="Widhalm J.R."/>
            <person name="Wisecaver J.H."/>
        </authorList>
    </citation>
    <scope>NUCLEOTIDE SEQUENCE</scope>
    <source>
        <strain evidence="19">ECLA1</strain>
    </source>
</reference>
<feature type="compositionally biased region" description="Acidic residues" evidence="15">
    <location>
        <begin position="1475"/>
        <end position="1485"/>
    </location>
</feature>